<dbReference type="Proteomes" id="UP000515804">
    <property type="component" value="Chromosome"/>
</dbReference>
<name>A0A7G9SR52_9GAMM</name>
<dbReference type="RefSeq" id="WP_187552843.1">
    <property type="nucleotide sequence ID" value="NZ_BMZL01000001.1"/>
</dbReference>
<gene>
    <name evidence="2" type="ORF">H9L16_01405</name>
</gene>
<evidence type="ECO:0000256" key="1">
    <source>
        <dbReference type="SAM" id="Phobius"/>
    </source>
</evidence>
<feature type="transmembrane region" description="Helical" evidence="1">
    <location>
        <begin position="106"/>
        <end position="123"/>
    </location>
</feature>
<evidence type="ECO:0000313" key="3">
    <source>
        <dbReference type="Proteomes" id="UP000515804"/>
    </source>
</evidence>
<dbReference type="Pfam" id="PF09997">
    <property type="entry name" value="DUF2238"/>
    <property type="match status" value="1"/>
</dbReference>
<accession>A0A7G9SR52</accession>
<organism evidence="2 3">
    <name type="scientific">Thermomonas carbonis</name>
    <dbReference type="NCBI Taxonomy" id="1463158"/>
    <lineage>
        <taxon>Bacteria</taxon>
        <taxon>Pseudomonadati</taxon>
        <taxon>Pseudomonadota</taxon>
        <taxon>Gammaproteobacteria</taxon>
        <taxon>Lysobacterales</taxon>
        <taxon>Lysobacteraceae</taxon>
        <taxon>Thermomonas</taxon>
    </lineage>
</organism>
<reference evidence="2 3" key="1">
    <citation type="submission" date="2020-08" db="EMBL/GenBank/DDBJ databases">
        <title>Genome sequence of Thermomonas carbonis KCTC 42013T.</title>
        <authorList>
            <person name="Hyun D.-W."/>
            <person name="Bae J.-W."/>
        </authorList>
    </citation>
    <scope>NUCLEOTIDE SEQUENCE [LARGE SCALE GENOMIC DNA]</scope>
    <source>
        <strain evidence="2 3">KCTC 42013</strain>
    </source>
</reference>
<dbReference type="InterPro" id="IPR058534">
    <property type="entry name" value="YjdF"/>
</dbReference>
<feature type="transmembrane region" description="Helical" evidence="1">
    <location>
        <begin position="179"/>
        <end position="197"/>
    </location>
</feature>
<keyword evidence="1" id="KW-1133">Transmembrane helix</keyword>
<dbReference type="InterPro" id="IPR014509">
    <property type="entry name" value="YjdF-like"/>
</dbReference>
<dbReference type="EMBL" id="CP060719">
    <property type="protein sequence ID" value="QNN70327.1"/>
    <property type="molecule type" value="Genomic_DNA"/>
</dbReference>
<feature type="transmembrane region" description="Helical" evidence="1">
    <location>
        <begin position="135"/>
        <end position="153"/>
    </location>
</feature>
<keyword evidence="1" id="KW-0812">Transmembrane</keyword>
<proteinExistence type="predicted"/>
<feature type="transmembrane region" description="Helical" evidence="1">
    <location>
        <begin position="57"/>
        <end position="75"/>
    </location>
</feature>
<protein>
    <submittedName>
        <fullName evidence="2">DUF2238 domain-containing protein</fullName>
    </submittedName>
</protein>
<sequence>MIAAKRVAFGLTLAVFAASWIAPRWPLEQALHSSLTVLGLAWLWWHDRRWPLRPLHFALVCGFVIAHCIGARWLYSYVPYDAWLQAATGWSPGAAFGWQRNHFDRFIHLAFGFCFAPPIWHWLRQRWPRLSSRQGFVLAVMLIMCASLVYEWLEWAIALALSPEAAEAYNGQQGDPWDAHADMLLATLGALLAWPLGRNRSTETAR</sequence>
<feature type="transmembrane region" description="Helical" evidence="1">
    <location>
        <begin position="29"/>
        <end position="45"/>
    </location>
</feature>
<dbReference type="PIRSF" id="PIRSF020606">
    <property type="entry name" value="UCP020606"/>
    <property type="match status" value="1"/>
</dbReference>
<keyword evidence="3" id="KW-1185">Reference proteome</keyword>
<evidence type="ECO:0000313" key="2">
    <source>
        <dbReference type="EMBL" id="QNN70327.1"/>
    </source>
</evidence>
<dbReference type="AlphaFoldDB" id="A0A7G9SR52"/>
<keyword evidence="1" id="KW-0472">Membrane</keyword>
<dbReference type="KEGG" id="tcn:H9L16_01405"/>